<feature type="compositionally biased region" description="Acidic residues" evidence="1">
    <location>
        <begin position="1"/>
        <end position="16"/>
    </location>
</feature>
<dbReference type="SUPFAM" id="SSF49764">
    <property type="entry name" value="HSP20-like chaperones"/>
    <property type="match status" value="1"/>
</dbReference>
<feature type="compositionally biased region" description="Basic and acidic residues" evidence="1">
    <location>
        <begin position="130"/>
        <end position="140"/>
    </location>
</feature>
<dbReference type="Gene3D" id="2.60.40.790">
    <property type="match status" value="1"/>
</dbReference>
<feature type="region of interest" description="Disordered" evidence="1">
    <location>
        <begin position="197"/>
        <end position="226"/>
    </location>
</feature>
<name>A0A1I0M8T1_9EURY</name>
<dbReference type="InterPro" id="IPR008978">
    <property type="entry name" value="HSP20-like_chaperone"/>
</dbReference>
<evidence type="ECO:0000313" key="2">
    <source>
        <dbReference type="EMBL" id="SEV84867.1"/>
    </source>
</evidence>
<keyword evidence="3" id="KW-1185">Reference proteome</keyword>
<organism evidence="2 3">
    <name type="scientific">Natrinema salifodinae</name>
    <dbReference type="NCBI Taxonomy" id="1202768"/>
    <lineage>
        <taxon>Archaea</taxon>
        <taxon>Methanobacteriati</taxon>
        <taxon>Methanobacteriota</taxon>
        <taxon>Stenosarchaea group</taxon>
        <taxon>Halobacteria</taxon>
        <taxon>Halobacteriales</taxon>
        <taxon>Natrialbaceae</taxon>
        <taxon>Natrinema</taxon>
    </lineage>
</organism>
<sequence length="226" mass="25279">MSDGTDIPDDDRDESPDDHRADDGRPGDGRSDDHRPDDRRFDGSKSEDEGPDHWLSSLLSALESLESGATSRSGRRRGDHAVFDYDVSIRSGDDLWDDSRFDRPADETDRFGTDARDRPRTRRRRTSPSSDHHLTTRRHDDELLVTADVAGSDREEVTVGFDDDTLVVAVEEREVDRIDVPWRERTADATIKNGVLTVQIRPKTNSSDDSGSTDETEPGTDDGGQQ</sequence>
<dbReference type="RefSeq" id="WP_049989788.1">
    <property type="nucleotide sequence ID" value="NZ_FOIS01000001.1"/>
</dbReference>
<evidence type="ECO:0000313" key="3">
    <source>
        <dbReference type="Proteomes" id="UP000183275"/>
    </source>
</evidence>
<dbReference type="Pfam" id="PF23444">
    <property type="entry name" value="DUF7127"/>
    <property type="match status" value="1"/>
</dbReference>
<reference evidence="3" key="1">
    <citation type="submission" date="2016-10" db="EMBL/GenBank/DDBJ databases">
        <authorList>
            <person name="Varghese N."/>
        </authorList>
    </citation>
    <scope>NUCLEOTIDE SEQUENCE [LARGE SCALE GENOMIC DNA]</scope>
    <source>
        <strain evidence="3">CGMCC 1.12284</strain>
    </source>
</reference>
<dbReference type="OrthoDB" id="170746at2157"/>
<accession>A0A1I0M8T1</accession>
<feature type="compositionally biased region" description="Acidic residues" evidence="1">
    <location>
        <begin position="211"/>
        <end position="220"/>
    </location>
</feature>
<dbReference type="EMBL" id="FOIS01000001">
    <property type="protein sequence ID" value="SEV84867.1"/>
    <property type="molecule type" value="Genomic_DNA"/>
</dbReference>
<dbReference type="eggNOG" id="arCOG01833">
    <property type="taxonomic scope" value="Archaea"/>
</dbReference>
<protein>
    <submittedName>
        <fullName evidence="2">Molecular chaperone IbpA, HSP20 family</fullName>
    </submittedName>
</protein>
<dbReference type="CDD" id="cd06464">
    <property type="entry name" value="ACD_sHsps-like"/>
    <property type="match status" value="1"/>
</dbReference>
<feature type="region of interest" description="Disordered" evidence="1">
    <location>
        <begin position="91"/>
        <end position="140"/>
    </location>
</feature>
<dbReference type="AlphaFoldDB" id="A0A1I0M8T1"/>
<feature type="compositionally biased region" description="Basic and acidic residues" evidence="1">
    <location>
        <begin position="91"/>
        <end position="118"/>
    </location>
</feature>
<dbReference type="InterPro" id="IPR055551">
    <property type="entry name" value="DUF7127"/>
</dbReference>
<feature type="compositionally biased region" description="Basic and acidic residues" evidence="1">
    <location>
        <begin position="17"/>
        <end position="52"/>
    </location>
</feature>
<gene>
    <name evidence="2" type="ORF">SAMN05216285_0657</name>
</gene>
<proteinExistence type="predicted"/>
<feature type="region of interest" description="Disordered" evidence="1">
    <location>
        <begin position="65"/>
        <end position="84"/>
    </location>
</feature>
<evidence type="ECO:0000256" key="1">
    <source>
        <dbReference type="SAM" id="MobiDB-lite"/>
    </source>
</evidence>
<dbReference type="STRING" id="1202768.SAMN05216285_0657"/>
<feature type="region of interest" description="Disordered" evidence="1">
    <location>
        <begin position="1"/>
        <end position="55"/>
    </location>
</feature>
<dbReference type="Proteomes" id="UP000183275">
    <property type="component" value="Unassembled WGS sequence"/>
</dbReference>